<dbReference type="SUPFAM" id="SSF53474">
    <property type="entry name" value="alpha/beta-Hydrolases"/>
    <property type="match status" value="1"/>
</dbReference>
<evidence type="ECO:0000313" key="4">
    <source>
        <dbReference type="Proteomes" id="UP001597641"/>
    </source>
</evidence>
<dbReference type="InterPro" id="IPR000639">
    <property type="entry name" value="Epox_hydrolase-like"/>
</dbReference>
<dbReference type="PANTHER" id="PTHR42977">
    <property type="entry name" value="HYDROLASE-RELATED"/>
    <property type="match status" value="1"/>
</dbReference>
<organism evidence="3 4">
    <name type="scientific">Pontibacter toksunensis</name>
    <dbReference type="NCBI Taxonomy" id="1332631"/>
    <lineage>
        <taxon>Bacteria</taxon>
        <taxon>Pseudomonadati</taxon>
        <taxon>Bacteroidota</taxon>
        <taxon>Cytophagia</taxon>
        <taxon>Cytophagales</taxon>
        <taxon>Hymenobacteraceae</taxon>
        <taxon>Pontibacter</taxon>
    </lineage>
</organism>
<dbReference type="GO" id="GO:0016787">
    <property type="term" value="F:hydrolase activity"/>
    <property type="evidence" value="ECO:0007669"/>
    <property type="project" value="UniProtKB-KW"/>
</dbReference>
<evidence type="ECO:0000256" key="1">
    <source>
        <dbReference type="ARBA" id="ARBA00022801"/>
    </source>
</evidence>
<dbReference type="InterPro" id="IPR000073">
    <property type="entry name" value="AB_hydrolase_1"/>
</dbReference>
<dbReference type="PANTHER" id="PTHR42977:SF3">
    <property type="entry name" value="AB HYDROLASE-1 DOMAIN-CONTAINING PROTEIN"/>
    <property type="match status" value="1"/>
</dbReference>
<keyword evidence="4" id="KW-1185">Reference proteome</keyword>
<proteinExistence type="predicted"/>
<dbReference type="Pfam" id="PF00561">
    <property type="entry name" value="Abhydrolase_1"/>
    <property type="match status" value="1"/>
</dbReference>
<dbReference type="PRINTS" id="PR00412">
    <property type="entry name" value="EPOXHYDRLASE"/>
</dbReference>
<dbReference type="InterPro" id="IPR029058">
    <property type="entry name" value="AB_hydrolase_fold"/>
</dbReference>
<gene>
    <name evidence="3" type="ORF">ACFS7Z_17110</name>
</gene>
<comment type="caution">
    <text evidence="3">The sequence shown here is derived from an EMBL/GenBank/DDBJ whole genome shotgun (WGS) entry which is preliminary data.</text>
</comment>
<protein>
    <submittedName>
        <fullName evidence="3">Alpha/beta fold hydrolase</fullName>
    </submittedName>
</protein>
<dbReference type="InterPro" id="IPR051340">
    <property type="entry name" value="Haloalkane_dehalogenase"/>
</dbReference>
<keyword evidence="1 3" id="KW-0378">Hydrolase</keyword>
<name>A0ABW6BXJ5_9BACT</name>
<sequence length="297" mass="34769">MKPDWLDKKEYPFKSKYIQVEAGKMHYIDEGEGPPIVMIHGTPVWSFLYRNLIKILRKKYRCIAMDMIGFGLSDKPENWSYKPRAHAANFEQLMEHLQLTDITLLVHDFGAPIGFAYAINHPEKVKNIVMLNSWTWSLSKHQSFTGTSKYLVGPLGKFLHSKLNVSAHTLIDELFEGEDKMPEPIRQHYVKALGNPDDHVRKLACARELVGITHWYDELWKDRKKIQNIPTLILWGERDKLIKIEALQCWKKFFHESYVIPFEDSGHFLQEENAEEIAGYVSNFVKEESMKRELIHQ</sequence>
<evidence type="ECO:0000259" key="2">
    <source>
        <dbReference type="Pfam" id="PF00561"/>
    </source>
</evidence>
<reference evidence="4" key="1">
    <citation type="journal article" date="2019" name="Int. J. Syst. Evol. Microbiol.">
        <title>The Global Catalogue of Microorganisms (GCM) 10K type strain sequencing project: providing services to taxonomists for standard genome sequencing and annotation.</title>
        <authorList>
            <consortium name="The Broad Institute Genomics Platform"/>
            <consortium name="The Broad Institute Genome Sequencing Center for Infectious Disease"/>
            <person name="Wu L."/>
            <person name="Ma J."/>
        </authorList>
    </citation>
    <scope>NUCLEOTIDE SEQUENCE [LARGE SCALE GENOMIC DNA]</scope>
    <source>
        <strain evidence="4">KCTC 23984</strain>
    </source>
</reference>
<dbReference type="Proteomes" id="UP001597641">
    <property type="component" value="Unassembled WGS sequence"/>
</dbReference>
<dbReference type="Gene3D" id="3.40.50.1820">
    <property type="entry name" value="alpha/beta hydrolase"/>
    <property type="match status" value="1"/>
</dbReference>
<dbReference type="RefSeq" id="WP_377487193.1">
    <property type="nucleotide sequence ID" value="NZ_JBHUOX010000013.1"/>
</dbReference>
<evidence type="ECO:0000313" key="3">
    <source>
        <dbReference type="EMBL" id="MFD3002095.1"/>
    </source>
</evidence>
<dbReference type="PRINTS" id="PR00111">
    <property type="entry name" value="ABHYDROLASE"/>
</dbReference>
<feature type="domain" description="AB hydrolase-1" evidence="2">
    <location>
        <begin position="34"/>
        <end position="274"/>
    </location>
</feature>
<dbReference type="EMBL" id="JBHUOX010000013">
    <property type="protein sequence ID" value="MFD3002095.1"/>
    <property type="molecule type" value="Genomic_DNA"/>
</dbReference>
<accession>A0ABW6BXJ5</accession>